<name>A0A1R4H3A4_9GAMM</name>
<keyword evidence="4" id="KW-1185">Reference proteome</keyword>
<evidence type="ECO:0008006" key="5">
    <source>
        <dbReference type="Google" id="ProtNLM"/>
    </source>
</evidence>
<dbReference type="EMBL" id="FUKJ01000086">
    <property type="protein sequence ID" value="SJM90667.1"/>
    <property type="molecule type" value="Genomic_DNA"/>
</dbReference>
<feature type="region of interest" description="Disordered" evidence="1">
    <location>
        <begin position="126"/>
        <end position="146"/>
    </location>
</feature>
<keyword evidence="2" id="KW-1133">Transmembrane helix</keyword>
<feature type="transmembrane region" description="Helical" evidence="2">
    <location>
        <begin position="106"/>
        <end position="128"/>
    </location>
</feature>
<dbReference type="Proteomes" id="UP000195442">
    <property type="component" value="Unassembled WGS sequence"/>
</dbReference>
<organism evidence="3 4">
    <name type="scientific">Crenothrix polyspora</name>
    <dbReference type="NCBI Taxonomy" id="360316"/>
    <lineage>
        <taxon>Bacteria</taxon>
        <taxon>Pseudomonadati</taxon>
        <taxon>Pseudomonadota</taxon>
        <taxon>Gammaproteobacteria</taxon>
        <taxon>Methylococcales</taxon>
        <taxon>Crenotrichaceae</taxon>
        <taxon>Crenothrix</taxon>
    </lineage>
</organism>
<keyword evidence="2" id="KW-0812">Transmembrane</keyword>
<evidence type="ECO:0000313" key="3">
    <source>
        <dbReference type="EMBL" id="SJM90667.1"/>
    </source>
</evidence>
<gene>
    <name evidence="3" type="ORF">CRENPOLYSF2_1760002</name>
</gene>
<evidence type="ECO:0000256" key="1">
    <source>
        <dbReference type="SAM" id="MobiDB-lite"/>
    </source>
</evidence>
<reference evidence="4" key="1">
    <citation type="submission" date="2017-02" db="EMBL/GenBank/DDBJ databases">
        <authorList>
            <person name="Daims H."/>
        </authorList>
    </citation>
    <scope>NUCLEOTIDE SEQUENCE [LARGE SCALE GENOMIC DNA]</scope>
</reference>
<dbReference type="AlphaFoldDB" id="A0A1R4H3A4"/>
<protein>
    <recommendedName>
        <fullName evidence="5">DUF2335 domain-containing protein</fullName>
    </recommendedName>
</protein>
<evidence type="ECO:0000256" key="2">
    <source>
        <dbReference type="SAM" id="Phobius"/>
    </source>
</evidence>
<sequence length="146" mass="16030">MPNQELQNNSNEAIPDGLTPDIVKTLLENQAKELELKAIELSLQKQQDEHGFEFGKAALLAKIEDRKLQRNHQLSVKKSTYILVALLATLIAAIIFYALYSNNNPIAMEIIKAIAYLTGGGLGGYGAAKSSGRSKDSEPKDEQMED</sequence>
<keyword evidence="2" id="KW-0472">Membrane</keyword>
<proteinExistence type="predicted"/>
<evidence type="ECO:0000313" key="4">
    <source>
        <dbReference type="Proteomes" id="UP000195442"/>
    </source>
</evidence>
<dbReference type="OrthoDB" id="9978465at2"/>
<dbReference type="RefSeq" id="WP_087146189.1">
    <property type="nucleotide sequence ID" value="NZ_FUKJ01000086.1"/>
</dbReference>
<feature type="compositionally biased region" description="Basic and acidic residues" evidence="1">
    <location>
        <begin position="133"/>
        <end position="146"/>
    </location>
</feature>
<feature type="transmembrane region" description="Helical" evidence="2">
    <location>
        <begin position="80"/>
        <end position="100"/>
    </location>
</feature>
<accession>A0A1R4H3A4</accession>